<sequence length="29" mass="3012">FGLPRMGPTFGGMLLSGKKVAEVCVETVS</sequence>
<proteinExistence type="predicted"/>
<reference evidence="1" key="1">
    <citation type="journal article" date="2014" name="Front. Microbiol.">
        <title>High frequency of phylogenetically diverse reductive dehalogenase-homologous genes in deep subseafloor sedimentary metagenomes.</title>
        <authorList>
            <person name="Kawai M."/>
            <person name="Futagami T."/>
            <person name="Toyoda A."/>
            <person name="Takaki Y."/>
            <person name="Nishi S."/>
            <person name="Hori S."/>
            <person name="Arai W."/>
            <person name="Tsubouchi T."/>
            <person name="Morono Y."/>
            <person name="Uchiyama I."/>
            <person name="Ito T."/>
            <person name="Fujiyama A."/>
            <person name="Inagaki F."/>
            <person name="Takami H."/>
        </authorList>
    </citation>
    <scope>NUCLEOTIDE SEQUENCE</scope>
    <source>
        <strain evidence="1">Expedition CK06-06</strain>
    </source>
</reference>
<dbReference type="InterPro" id="IPR036188">
    <property type="entry name" value="FAD/NAD-bd_sf"/>
</dbReference>
<evidence type="ECO:0000313" key="1">
    <source>
        <dbReference type="EMBL" id="GAF87610.1"/>
    </source>
</evidence>
<dbReference type="Gene3D" id="3.50.50.60">
    <property type="entry name" value="FAD/NAD(P)-binding domain"/>
    <property type="match status" value="1"/>
</dbReference>
<dbReference type="AlphaFoldDB" id="X0UGH1"/>
<dbReference type="EMBL" id="BARS01017805">
    <property type="protein sequence ID" value="GAF87610.1"/>
    <property type="molecule type" value="Genomic_DNA"/>
</dbReference>
<name>X0UGH1_9ZZZZ</name>
<organism evidence="1">
    <name type="scientific">marine sediment metagenome</name>
    <dbReference type="NCBI Taxonomy" id="412755"/>
    <lineage>
        <taxon>unclassified sequences</taxon>
        <taxon>metagenomes</taxon>
        <taxon>ecological metagenomes</taxon>
    </lineage>
</organism>
<protein>
    <recommendedName>
        <fullName evidence="2">Ribose 1,5-bisphosphate isomerase</fullName>
    </recommendedName>
</protein>
<feature type="non-terminal residue" evidence="1">
    <location>
        <position position="1"/>
    </location>
</feature>
<comment type="caution">
    <text evidence="1">The sequence shown here is derived from an EMBL/GenBank/DDBJ whole genome shotgun (WGS) entry which is preliminary data.</text>
</comment>
<gene>
    <name evidence="1" type="ORF">S01H1_29073</name>
</gene>
<evidence type="ECO:0008006" key="2">
    <source>
        <dbReference type="Google" id="ProtNLM"/>
    </source>
</evidence>
<accession>X0UGH1</accession>